<dbReference type="GO" id="GO:0016020">
    <property type="term" value="C:membrane"/>
    <property type="evidence" value="ECO:0007669"/>
    <property type="project" value="InterPro"/>
</dbReference>
<feature type="domain" description="Pyrrolo-quinoline quinone repeat" evidence="5">
    <location>
        <begin position="26"/>
        <end position="602"/>
    </location>
</feature>
<dbReference type="InterPro" id="IPR002372">
    <property type="entry name" value="PQQ_rpt_dom"/>
</dbReference>
<reference evidence="6 7" key="1">
    <citation type="submission" date="2019-07" db="EMBL/GenBank/DDBJ databases">
        <title>Whole genome shotgun sequence of Adhaeribacter aerolatus NBRC 106133.</title>
        <authorList>
            <person name="Hosoyama A."/>
            <person name="Uohara A."/>
            <person name="Ohji S."/>
            <person name="Ichikawa N."/>
        </authorList>
    </citation>
    <scope>NUCLEOTIDE SEQUENCE [LARGE SCALE GENOMIC DNA]</scope>
    <source>
        <strain evidence="6 7">NBRC 106133</strain>
    </source>
</reference>
<dbReference type="EMBL" id="BJYS01000020">
    <property type="protein sequence ID" value="GEO05123.1"/>
    <property type="molecule type" value="Genomic_DNA"/>
</dbReference>
<evidence type="ECO:0000256" key="3">
    <source>
        <dbReference type="ARBA" id="ARBA00023002"/>
    </source>
</evidence>
<dbReference type="Pfam" id="PF01011">
    <property type="entry name" value="PQQ"/>
    <property type="match status" value="1"/>
</dbReference>
<name>A0A512AZH5_9BACT</name>
<accession>A0A512AZH5</accession>
<keyword evidence="3" id="KW-0560">Oxidoreductase</keyword>
<evidence type="ECO:0000259" key="5">
    <source>
        <dbReference type="Pfam" id="PF01011"/>
    </source>
</evidence>
<dbReference type="Proteomes" id="UP000321532">
    <property type="component" value="Unassembled WGS sequence"/>
</dbReference>
<dbReference type="GO" id="GO:0048038">
    <property type="term" value="F:quinone binding"/>
    <property type="evidence" value="ECO:0007669"/>
    <property type="project" value="InterPro"/>
</dbReference>
<evidence type="ECO:0000256" key="1">
    <source>
        <dbReference type="ARBA" id="ARBA00001931"/>
    </source>
</evidence>
<dbReference type="InterPro" id="IPR018391">
    <property type="entry name" value="PQQ_b-propeller_rpt"/>
</dbReference>
<sequence length="626" mass="68258">MALLVPLLEACTVSPKGSTQYAGPDWTSYAGDDSKSRYSTLSQINRQNVKQLKLAWTYRSGDISEKPVSTLECNPLAVGGVLYATTPTLHLVALDAVSGKELWRFNPLPAALLKELREKEKINIQPGFNYWVNRGVTYWAKGKDKRIYYSAGIYLFCVDAQTGQLVTRFGNQGRIDLRQGLDRDITGMHYNSTTPGVIYQNHLIMGSTVGEGPDAAAPGFVRAFDIHTGKLNWVFRTIPRAGEFGAETWENNSWKTAGGVNAWGGMSLDQKRGMVFLATGSPAWDFYGADRPGQNLFGNCVIALNAATGARIWHYQVIHHDIWDKDLPCPPNLVTVTHNGHQIDAVAQVAKTGYVYVFNRDTGEPLFPIEEKPVPASDVPGEKAWPTQPIPTKPAPFARQGLTEKDITNLNPEARQYALEVFRKSTSGGQFTPISPQGTLIMPGLLGGANWSGASFDPETSLLYINANELPSLITLAPNERGKPYPYRHMGYNRFWDPAGYPAVTPPWGTLTAINLNTGDFAWQVPLGEFDELTKKGIPPTGAPNLGGTLVTKGGLVFIASTKDEKFRAFDKTTGKVLWEVTLPAGGYASPSTYAVNGKQYVVIAAGGGGKMATKPGDYYLAFALP</sequence>
<comment type="caution">
    <text evidence="6">The sequence shown here is derived from an EMBL/GenBank/DDBJ whole genome shotgun (WGS) entry which is preliminary data.</text>
</comment>
<dbReference type="CDD" id="cd10280">
    <property type="entry name" value="PQQ_mGDH"/>
    <property type="match status" value="1"/>
</dbReference>
<proteinExistence type="inferred from homology"/>
<comment type="cofactor">
    <cofactor evidence="1">
        <name>pyrroloquinoline quinone</name>
        <dbReference type="ChEBI" id="CHEBI:58442"/>
    </cofactor>
</comment>
<dbReference type="PANTHER" id="PTHR32303">
    <property type="entry name" value="QUINOPROTEIN ALCOHOL DEHYDROGENASE (CYTOCHROME C)"/>
    <property type="match status" value="1"/>
</dbReference>
<dbReference type="GO" id="GO:0016614">
    <property type="term" value="F:oxidoreductase activity, acting on CH-OH group of donors"/>
    <property type="evidence" value="ECO:0007669"/>
    <property type="project" value="InterPro"/>
</dbReference>
<comment type="similarity">
    <text evidence="2">Belongs to the bacterial PQQ dehydrogenase family.</text>
</comment>
<dbReference type="InterPro" id="IPR011047">
    <property type="entry name" value="Quinoprotein_ADH-like_sf"/>
</dbReference>
<organism evidence="6 7">
    <name type="scientific">Adhaeribacter aerolatus</name>
    <dbReference type="NCBI Taxonomy" id="670289"/>
    <lineage>
        <taxon>Bacteria</taxon>
        <taxon>Pseudomonadati</taxon>
        <taxon>Bacteroidota</taxon>
        <taxon>Cytophagia</taxon>
        <taxon>Cytophagales</taxon>
        <taxon>Hymenobacteraceae</taxon>
        <taxon>Adhaeribacter</taxon>
    </lineage>
</organism>
<dbReference type="InterPro" id="IPR017511">
    <property type="entry name" value="PQQ_mDH"/>
</dbReference>
<dbReference type="Gene3D" id="2.140.10.10">
    <property type="entry name" value="Quinoprotein alcohol dehydrogenase-like superfamily"/>
    <property type="match status" value="1"/>
</dbReference>
<keyword evidence="7" id="KW-1185">Reference proteome</keyword>
<gene>
    <name evidence="6" type="ORF">AAE02nite_27870</name>
</gene>
<dbReference type="PANTHER" id="PTHR32303:SF4">
    <property type="entry name" value="QUINOPROTEIN GLUCOSE DEHYDROGENASE"/>
    <property type="match status" value="1"/>
</dbReference>
<dbReference type="SMART" id="SM00564">
    <property type="entry name" value="PQQ"/>
    <property type="match status" value="5"/>
</dbReference>
<dbReference type="SUPFAM" id="SSF50998">
    <property type="entry name" value="Quinoprotein alcohol dehydrogenase-like"/>
    <property type="match status" value="1"/>
</dbReference>
<evidence type="ECO:0000256" key="2">
    <source>
        <dbReference type="ARBA" id="ARBA00008156"/>
    </source>
</evidence>
<evidence type="ECO:0000313" key="7">
    <source>
        <dbReference type="Proteomes" id="UP000321532"/>
    </source>
</evidence>
<dbReference type="AlphaFoldDB" id="A0A512AZH5"/>
<evidence type="ECO:0000313" key="6">
    <source>
        <dbReference type="EMBL" id="GEO05123.1"/>
    </source>
</evidence>
<feature type="region of interest" description="Disordered" evidence="4">
    <location>
        <begin position="375"/>
        <end position="397"/>
    </location>
</feature>
<evidence type="ECO:0000256" key="4">
    <source>
        <dbReference type="SAM" id="MobiDB-lite"/>
    </source>
</evidence>
<protein>
    <submittedName>
        <fullName evidence="6">Quinoprotein glucose dehydrogenase</fullName>
    </submittedName>
</protein>